<feature type="chain" id="PRO_5022878977" evidence="4">
    <location>
        <begin position="29"/>
        <end position="501"/>
    </location>
</feature>
<keyword evidence="2" id="KW-0479">Metal-binding</keyword>
<evidence type="ECO:0000313" key="7">
    <source>
        <dbReference type="Proteomes" id="UP000308149"/>
    </source>
</evidence>
<evidence type="ECO:0000313" key="6">
    <source>
        <dbReference type="EMBL" id="QDA58326.1"/>
    </source>
</evidence>
<dbReference type="GO" id="GO:0006508">
    <property type="term" value="P:proteolysis"/>
    <property type="evidence" value="ECO:0007669"/>
    <property type="project" value="UniProtKB-KW"/>
</dbReference>
<proteinExistence type="predicted"/>
<reference evidence="6 7" key="1">
    <citation type="submission" date="2019-06" db="EMBL/GenBank/DDBJ databases">
        <title>Thermomonas aquatica sp. nov., isolated from an industrial wastewater treatment plant.</title>
        <authorList>
            <person name="Jeon J.H."/>
            <person name="Park D.-S."/>
        </authorList>
    </citation>
    <scope>NUCLEOTIDE SEQUENCE [LARGE SCALE GENOMIC DNA]</scope>
    <source>
        <strain evidence="6 7">SY21</strain>
    </source>
</reference>
<dbReference type="Gene3D" id="3.40.630.10">
    <property type="entry name" value="Zn peptidases"/>
    <property type="match status" value="1"/>
</dbReference>
<dbReference type="GO" id="GO:0008233">
    <property type="term" value="F:peptidase activity"/>
    <property type="evidence" value="ECO:0007669"/>
    <property type="project" value="UniProtKB-KW"/>
</dbReference>
<dbReference type="OrthoDB" id="9761532at2"/>
<dbReference type="Proteomes" id="UP000308149">
    <property type="component" value="Chromosome"/>
</dbReference>
<evidence type="ECO:0000256" key="4">
    <source>
        <dbReference type="SAM" id="SignalP"/>
    </source>
</evidence>
<feature type="signal peptide" evidence="4">
    <location>
        <begin position="1"/>
        <end position="28"/>
    </location>
</feature>
<dbReference type="GO" id="GO:0046872">
    <property type="term" value="F:metal ion binding"/>
    <property type="evidence" value="ECO:0007669"/>
    <property type="project" value="UniProtKB-KW"/>
</dbReference>
<keyword evidence="3 6" id="KW-0378">Hydrolase</keyword>
<keyword evidence="1" id="KW-0645">Protease</keyword>
<dbReference type="AlphaFoldDB" id="A0A5B7ZUV9"/>
<dbReference type="EMBL" id="CP040871">
    <property type="protein sequence ID" value="QDA58326.1"/>
    <property type="molecule type" value="Genomic_DNA"/>
</dbReference>
<dbReference type="Pfam" id="PF01546">
    <property type="entry name" value="Peptidase_M20"/>
    <property type="match status" value="1"/>
</dbReference>
<sequence>MSPHRPISSGGIAAALVLGLAALAPVHAADGTHAPLRAQLTAQHDANVQRLRDWIALPSIAAENLNAAQGAEHMRQLLLEAGFQHADIIPTDGKPGVFATLDAGAPKTVGVYFMYDVKQYDPKEWSSPPLEGRIVHKPGYGQVMMGRGAVNQKGPEAAFLAALHAFKAANVKLPVNIALIAEGEEEIGSPHIGQIVRAPQVQAALAKTVGVFMPSAMQDTDGIVTVSLGAKGIVELELVASGEQWGRGPSRDIHSSLKAMVDSPAWRLVKALDTLVSADGNTIAIDDYPQPPPISEEHRAMIKAAIAPNSEAEAKTAYGVQHWIDDLPYQQAQERLVSQPTVNIEGLVGGYTGPGGKTVLPHRAVAKIDMRLVPGMRFDDAVSALKRHLAKRGFGDIEVNVTGGYNPTQTRADAPLIQAQLAVLRACGMAPLLWPRNAGSYPGFAFTDPPLSLAAGHFGMGHGSGAHAPDEYFVIESENKNIDGFDGAAMSYVDYFYALAK</sequence>
<gene>
    <name evidence="6" type="ORF">FHQ07_13935</name>
</gene>
<evidence type="ECO:0000256" key="3">
    <source>
        <dbReference type="ARBA" id="ARBA00022801"/>
    </source>
</evidence>
<dbReference type="Pfam" id="PF07687">
    <property type="entry name" value="M20_dimer"/>
    <property type="match status" value="1"/>
</dbReference>
<dbReference type="InterPro" id="IPR002933">
    <property type="entry name" value="Peptidase_M20"/>
</dbReference>
<keyword evidence="7" id="KW-1185">Reference proteome</keyword>
<organism evidence="6 7">
    <name type="scientific">Thermomonas aquatica</name>
    <dbReference type="NCBI Taxonomy" id="2202149"/>
    <lineage>
        <taxon>Bacteria</taxon>
        <taxon>Pseudomonadati</taxon>
        <taxon>Pseudomonadota</taxon>
        <taxon>Gammaproteobacteria</taxon>
        <taxon>Lysobacterales</taxon>
        <taxon>Lysobacteraceae</taxon>
        <taxon>Thermomonas</taxon>
    </lineage>
</organism>
<keyword evidence="4" id="KW-0732">Signal</keyword>
<dbReference type="Gene3D" id="3.30.70.360">
    <property type="match status" value="1"/>
</dbReference>
<dbReference type="PANTHER" id="PTHR43270:SF4">
    <property type="entry name" value="CARNOSINE DIPEPTIDASE 2, ISOFORM A"/>
    <property type="match status" value="1"/>
</dbReference>
<dbReference type="InterPro" id="IPR011650">
    <property type="entry name" value="Peptidase_M20_dimer"/>
</dbReference>
<accession>A0A5B7ZUV9</accession>
<dbReference type="RefSeq" id="WP_139717672.1">
    <property type="nucleotide sequence ID" value="NZ_CP040871.1"/>
</dbReference>
<protein>
    <submittedName>
        <fullName evidence="6">M20/M25/M40 family metallo-hydrolase</fullName>
    </submittedName>
</protein>
<evidence type="ECO:0000256" key="2">
    <source>
        <dbReference type="ARBA" id="ARBA00022723"/>
    </source>
</evidence>
<dbReference type="SUPFAM" id="SSF53187">
    <property type="entry name" value="Zn-dependent exopeptidases"/>
    <property type="match status" value="1"/>
</dbReference>
<evidence type="ECO:0000259" key="5">
    <source>
        <dbReference type="Pfam" id="PF07687"/>
    </source>
</evidence>
<name>A0A5B7ZUV9_9GAMM</name>
<dbReference type="KEGG" id="thes:FHQ07_13935"/>
<dbReference type="InterPro" id="IPR051458">
    <property type="entry name" value="Cyt/Met_Dipeptidase"/>
</dbReference>
<feature type="domain" description="Peptidase M20 dimerisation" evidence="5">
    <location>
        <begin position="250"/>
        <end position="392"/>
    </location>
</feature>
<evidence type="ECO:0000256" key="1">
    <source>
        <dbReference type="ARBA" id="ARBA00022670"/>
    </source>
</evidence>
<dbReference type="PANTHER" id="PTHR43270">
    <property type="entry name" value="BETA-ALA-HIS DIPEPTIDASE"/>
    <property type="match status" value="1"/>
</dbReference>